<reference evidence="3" key="2">
    <citation type="submission" date="2025-09" db="UniProtKB">
        <authorList>
            <consortium name="Ensembl"/>
        </authorList>
    </citation>
    <scope>IDENTIFICATION</scope>
</reference>
<reference evidence="3" key="1">
    <citation type="submission" date="2025-08" db="UniProtKB">
        <authorList>
            <consortium name="Ensembl"/>
        </authorList>
    </citation>
    <scope>IDENTIFICATION</scope>
</reference>
<feature type="compositionally biased region" description="Acidic residues" evidence="1">
    <location>
        <begin position="199"/>
        <end position="211"/>
    </location>
</feature>
<dbReference type="Ensembl" id="ENSCCRT00000049190.2">
    <property type="protein sequence ID" value="ENSCCRP00000045371.2"/>
    <property type="gene ID" value="ENSCCRG00000024235.2"/>
</dbReference>
<name>A0A8C1CHN1_CYPCA</name>
<accession>A0A8C1CHN1</accession>
<evidence type="ECO:0000256" key="2">
    <source>
        <dbReference type="SAM" id="Phobius"/>
    </source>
</evidence>
<organism evidence="3 4">
    <name type="scientific">Cyprinus carpio carpio</name>
    <dbReference type="NCBI Taxonomy" id="630221"/>
    <lineage>
        <taxon>Eukaryota</taxon>
        <taxon>Metazoa</taxon>
        <taxon>Chordata</taxon>
        <taxon>Craniata</taxon>
        <taxon>Vertebrata</taxon>
        <taxon>Euteleostomi</taxon>
        <taxon>Actinopterygii</taxon>
        <taxon>Neopterygii</taxon>
        <taxon>Teleostei</taxon>
        <taxon>Ostariophysi</taxon>
        <taxon>Cypriniformes</taxon>
        <taxon>Cyprinidae</taxon>
        <taxon>Cyprininae</taxon>
        <taxon>Cyprinus</taxon>
    </lineage>
</organism>
<feature type="region of interest" description="Disordered" evidence="1">
    <location>
        <begin position="119"/>
        <end position="220"/>
    </location>
</feature>
<dbReference type="Proteomes" id="UP001108240">
    <property type="component" value="Unplaced"/>
</dbReference>
<feature type="compositionally biased region" description="Low complexity" evidence="1">
    <location>
        <begin position="122"/>
        <end position="179"/>
    </location>
</feature>
<dbReference type="AlphaFoldDB" id="A0A8C1CHN1"/>
<dbReference type="OMA" id="DRRTEYI"/>
<dbReference type="PANTHER" id="PTHR16502">
    <property type="entry name" value="KERATINOCYTE-ASSOCIATED TRANSMEMBRANE PROTEIN 2"/>
    <property type="match status" value="1"/>
</dbReference>
<keyword evidence="4" id="KW-1185">Reference proteome</keyword>
<evidence type="ECO:0000313" key="3">
    <source>
        <dbReference type="Ensembl" id="ENSCCRP00000045371.2"/>
    </source>
</evidence>
<dbReference type="GeneTree" id="ENSGT00440000037499"/>
<evidence type="ECO:0000313" key="4">
    <source>
        <dbReference type="Proteomes" id="UP001108240"/>
    </source>
</evidence>
<keyword evidence="2" id="KW-0472">Membrane</keyword>
<sequence length="305" mass="33452">MADLRDRRTEYILVDHSVVCGACALMTTALKMAAVRKTGFGDSTAVIFAVLLSMQILSSSCTTTPAPAPEPAPAAGVAQVTIDNKNKTTFIGPDTSSTQNGGLPEESVMNVSETPAVENDISTKSADTPTASPTTAATDLPTTTPDQPQTTPDQLTSAKQKSPEPTTTPTNKPTTDSTTAADEIEITSDYMTDRKSQESDNDDNNDNDDSEEKEKKIYSSDVNDQKKVTYTPQDEDSHFFFHLVIIAFLVAIVYITYHNKRKLMLLAQSRRWRDGFCSRGVEYHRLDQNVNEAMPSLKMTNDYIF</sequence>
<dbReference type="Pfam" id="PF17818">
    <property type="entry name" value="KCT2"/>
    <property type="match status" value="1"/>
</dbReference>
<dbReference type="InterPro" id="IPR037645">
    <property type="entry name" value="KCT2"/>
</dbReference>
<feature type="compositionally biased region" description="Polar residues" evidence="1">
    <location>
        <begin position="87"/>
        <end position="101"/>
    </location>
</feature>
<keyword evidence="2" id="KW-0812">Transmembrane</keyword>
<feature type="transmembrane region" description="Helical" evidence="2">
    <location>
        <begin position="239"/>
        <end position="257"/>
    </location>
</feature>
<keyword evidence="2" id="KW-1133">Transmembrane helix</keyword>
<dbReference type="PANTHER" id="PTHR16502:SF0">
    <property type="entry name" value="KERATINOCYTE-ASSOCIATED TRANSMEMBRANE PROTEIN 2"/>
    <property type="match status" value="1"/>
</dbReference>
<feature type="region of interest" description="Disordered" evidence="1">
    <location>
        <begin position="87"/>
        <end position="106"/>
    </location>
</feature>
<evidence type="ECO:0000256" key="1">
    <source>
        <dbReference type="SAM" id="MobiDB-lite"/>
    </source>
</evidence>
<protein>
    <submittedName>
        <fullName evidence="3">Chromosome 5 open reading frame 15</fullName>
    </submittedName>
</protein>
<proteinExistence type="predicted"/>